<keyword evidence="5" id="KW-0560">Oxidoreductase</keyword>
<keyword evidence="9" id="KW-1133">Transmembrane helix</keyword>
<dbReference type="GO" id="GO:0016705">
    <property type="term" value="F:oxidoreductase activity, acting on paired donors, with incorporation or reduction of molecular oxygen"/>
    <property type="evidence" value="ECO:0007669"/>
    <property type="project" value="InterPro"/>
</dbReference>
<evidence type="ECO:0000256" key="3">
    <source>
        <dbReference type="ARBA" id="ARBA00010617"/>
    </source>
</evidence>
<feature type="transmembrane region" description="Helical" evidence="9">
    <location>
        <begin position="74"/>
        <end position="95"/>
    </location>
</feature>
<comment type="pathway">
    <text evidence="2">Secondary metabolite biosynthesis.</text>
</comment>
<dbReference type="Pfam" id="PF00067">
    <property type="entry name" value="p450"/>
    <property type="match status" value="1"/>
</dbReference>
<comment type="similarity">
    <text evidence="3">Belongs to the cytochrome P450 family.</text>
</comment>
<dbReference type="PRINTS" id="PR00463">
    <property type="entry name" value="EP450I"/>
</dbReference>
<dbReference type="InterPro" id="IPR002401">
    <property type="entry name" value="Cyt_P450_E_grp-I"/>
</dbReference>
<evidence type="ECO:0000256" key="1">
    <source>
        <dbReference type="ARBA" id="ARBA00001971"/>
    </source>
</evidence>
<keyword evidence="6 8" id="KW-0408">Iron</keyword>
<evidence type="ECO:0000256" key="6">
    <source>
        <dbReference type="ARBA" id="ARBA00023004"/>
    </source>
</evidence>
<evidence type="ECO:0000313" key="10">
    <source>
        <dbReference type="EMBL" id="BAL05194.1"/>
    </source>
</evidence>
<sequence>MGTEYVLPLLRTNILKLPTNMTRNDALLAVGGAAVLCHLIFKKWEPTYIPAVTTLLLVVPLGLSALLVPHYGQLLAPLVALATYHTILLTSITLYRLSPWHPLAQYPGPLPAKLSKWWMVWQERNCKQHLYIKQLHDRYGDVVRIGPNELSIRNVDAVAPLMGTNGLPKGPSLRGQGLEPPITGLIAIRDPAEHARRRRPWTRAFSTAALKEYEPILVKRISQLCEQLASQKGTLDLATWFSWFTYDFMGDMVFGGGSEMLAHGDQDGIWTMFKEGGEGQMMYHHVPWLAHYAKRLPMSPALKKMRGFALGRTAERYKKGASTKDLFYYLSNEDGVEKTPPPAAQVISDGVLATIAASDTTSTTLSNAFWNILRHPHYYKRLQAEVDKFYPVGENAFDTKHHSKMTFLDAVLNETLRMYPVLPSGSQRAPFPGNGDRVVGPYYIPDGTQARIHFWSLQRDPRYFSHPDTFWPERWLIAEGLEPAPAGEKFVHNPNAFIPFSFGPSNCVGKNLAQMEMRMVFCYLLQNLDFELDKSWNPAERENSTEDQFVLLMRSPVQVTVRRRV</sequence>
<organism evidence="10">
    <name type="scientific">Phanerodontia chrysosporium</name>
    <name type="common">White-rot fungus</name>
    <name type="synonym">Sporotrichum pruinosum</name>
    <dbReference type="NCBI Taxonomy" id="2822231"/>
    <lineage>
        <taxon>Eukaryota</taxon>
        <taxon>Fungi</taxon>
        <taxon>Dikarya</taxon>
        <taxon>Basidiomycota</taxon>
        <taxon>Agaricomycotina</taxon>
        <taxon>Agaricomycetes</taxon>
        <taxon>Polyporales</taxon>
        <taxon>Phanerochaetaceae</taxon>
        <taxon>Phanerodontia</taxon>
    </lineage>
</organism>
<dbReference type="GO" id="GO:0004497">
    <property type="term" value="F:monooxygenase activity"/>
    <property type="evidence" value="ECO:0007669"/>
    <property type="project" value="UniProtKB-KW"/>
</dbReference>
<evidence type="ECO:0000256" key="2">
    <source>
        <dbReference type="ARBA" id="ARBA00005179"/>
    </source>
</evidence>
<feature type="binding site" description="axial binding residue" evidence="8">
    <location>
        <position position="507"/>
    </location>
    <ligand>
        <name>heme</name>
        <dbReference type="ChEBI" id="CHEBI:30413"/>
    </ligand>
    <ligandPart>
        <name>Fe</name>
        <dbReference type="ChEBI" id="CHEBI:18248"/>
    </ligandPart>
</feature>
<evidence type="ECO:0000256" key="4">
    <source>
        <dbReference type="ARBA" id="ARBA00022723"/>
    </source>
</evidence>
<keyword evidence="9" id="KW-0812">Transmembrane</keyword>
<dbReference type="GO" id="GO:0020037">
    <property type="term" value="F:heme binding"/>
    <property type="evidence" value="ECO:0007669"/>
    <property type="project" value="InterPro"/>
</dbReference>
<reference evidence="10" key="1">
    <citation type="submission" date="2010-10" db="EMBL/GenBank/DDBJ databases">
        <title>Phanerochaete chrysosporium cytochrome P450.</title>
        <authorList>
            <person name="Hirosue S."/>
            <person name="Hiratsuka N."/>
            <person name="Ichinose H."/>
            <person name="Wariishi H."/>
        </authorList>
    </citation>
    <scope>NUCLEOTIDE SEQUENCE</scope>
    <source>
        <strain evidence="10">ATCC 34541</strain>
    </source>
</reference>
<name>G5EJY2_PHACH</name>
<dbReference type="InterPro" id="IPR050121">
    <property type="entry name" value="Cytochrome_P450_monoxygenase"/>
</dbReference>
<evidence type="ECO:0000256" key="5">
    <source>
        <dbReference type="ARBA" id="ARBA00023002"/>
    </source>
</evidence>
<keyword evidence="8" id="KW-0349">Heme</keyword>
<dbReference type="EMBL" id="AB597907">
    <property type="protein sequence ID" value="BAL05194.1"/>
    <property type="molecule type" value="mRNA"/>
</dbReference>
<proteinExistence type="evidence at transcript level"/>
<evidence type="ECO:0000256" key="9">
    <source>
        <dbReference type="SAM" id="Phobius"/>
    </source>
</evidence>
<dbReference type="InterPro" id="IPR036396">
    <property type="entry name" value="Cyt_P450_sf"/>
</dbReference>
<dbReference type="AlphaFoldDB" id="G5EJY2"/>
<dbReference type="SUPFAM" id="SSF48264">
    <property type="entry name" value="Cytochrome P450"/>
    <property type="match status" value="1"/>
</dbReference>
<keyword evidence="4 8" id="KW-0479">Metal-binding</keyword>
<keyword evidence="7" id="KW-0503">Monooxygenase</keyword>
<keyword evidence="9" id="KW-0472">Membrane</keyword>
<dbReference type="PRINTS" id="PR00385">
    <property type="entry name" value="P450"/>
</dbReference>
<dbReference type="PANTHER" id="PTHR24305">
    <property type="entry name" value="CYTOCHROME P450"/>
    <property type="match status" value="1"/>
</dbReference>
<evidence type="ECO:0000256" key="7">
    <source>
        <dbReference type="ARBA" id="ARBA00023033"/>
    </source>
</evidence>
<dbReference type="VEuPathDB" id="FungiDB:AGR57_6449"/>
<dbReference type="CDD" id="cd11061">
    <property type="entry name" value="CYP67-like"/>
    <property type="match status" value="1"/>
</dbReference>
<dbReference type="Gene3D" id="1.10.630.10">
    <property type="entry name" value="Cytochrome P450"/>
    <property type="match status" value="1"/>
</dbReference>
<gene>
    <name evidence="10" type="primary">PcCYP_175b</name>
</gene>
<accession>G5EJY2</accession>
<dbReference type="InterPro" id="IPR001128">
    <property type="entry name" value="Cyt_P450"/>
</dbReference>
<feature type="transmembrane region" description="Helical" evidence="9">
    <location>
        <begin position="48"/>
        <end position="68"/>
    </location>
</feature>
<dbReference type="GO" id="GO:0005506">
    <property type="term" value="F:iron ion binding"/>
    <property type="evidence" value="ECO:0007669"/>
    <property type="project" value="InterPro"/>
</dbReference>
<comment type="cofactor">
    <cofactor evidence="1 8">
        <name>heme</name>
        <dbReference type="ChEBI" id="CHEBI:30413"/>
    </cofactor>
</comment>
<dbReference type="PANTHER" id="PTHR24305:SF187">
    <property type="entry name" value="P450, PUTATIVE (EUROFUNG)-RELATED"/>
    <property type="match status" value="1"/>
</dbReference>
<evidence type="ECO:0000256" key="8">
    <source>
        <dbReference type="PIRSR" id="PIRSR602401-1"/>
    </source>
</evidence>
<protein>
    <submittedName>
        <fullName evidence="10">Cytochrome P450</fullName>
    </submittedName>
</protein>